<comment type="caution">
    <text evidence="1">The sequence shown here is derived from an EMBL/GenBank/DDBJ whole genome shotgun (WGS) entry which is preliminary data.</text>
</comment>
<sequence>MSQTRFTVRHRADAGSPWFWLTVVVHDTIAELQAAAQRLRPSDVPGFWDNCAGCFQPHTGNLGSGYLGIMRLSHEQLTADTIIHEAVHAAVAYTWRSRGLKAIHLNPYSQRSMNEREEVMAHAVNGIACALLKHLQVSTCR</sequence>
<proteinExistence type="predicted"/>
<dbReference type="Proteomes" id="UP000297792">
    <property type="component" value="Unassembled WGS sequence"/>
</dbReference>
<accession>A0A4Z0HNM1</accession>
<reference evidence="1 2" key="1">
    <citation type="submission" date="2018-12" db="EMBL/GenBank/DDBJ databases">
        <title>Draft genome sequences of Mycolicibacterium peregrinum isolated from a pig with lymphadenitis and from soil on the same Japanese pig farm.</title>
        <authorList>
            <person name="Komatsu T."/>
            <person name="Ohya K."/>
            <person name="Sawai K."/>
            <person name="Odoi J.O."/>
            <person name="Otsu K."/>
            <person name="Ota A."/>
            <person name="Ito T."/>
            <person name="Kawai M."/>
            <person name="Maruyama F."/>
        </authorList>
    </citation>
    <scope>NUCLEOTIDE SEQUENCE [LARGE SCALE GENOMIC DNA]</scope>
    <source>
        <strain evidence="1 2">138</strain>
    </source>
</reference>
<name>A0A4Z0HNM1_MYCPR</name>
<organism evidence="1 2">
    <name type="scientific">Mycolicibacterium peregrinum</name>
    <name type="common">Mycobacterium peregrinum</name>
    <dbReference type="NCBI Taxonomy" id="43304"/>
    <lineage>
        <taxon>Bacteria</taxon>
        <taxon>Bacillati</taxon>
        <taxon>Actinomycetota</taxon>
        <taxon>Actinomycetes</taxon>
        <taxon>Mycobacteriales</taxon>
        <taxon>Mycobacteriaceae</taxon>
        <taxon>Mycolicibacterium</taxon>
    </lineage>
</organism>
<evidence type="ECO:0000313" key="1">
    <source>
        <dbReference type="EMBL" id="TGB37888.1"/>
    </source>
</evidence>
<keyword evidence="2" id="KW-1185">Reference proteome</keyword>
<protein>
    <submittedName>
        <fullName evidence="1">Uncharacterized protein</fullName>
    </submittedName>
</protein>
<dbReference type="AlphaFoldDB" id="A0A4Z0HNM1"/>
<dbReference type="RefSeq" id="WP_135361678.1">
    <property type="nucleotide sequence ID" value="NZ_RWJZ01000016.1"/>
</dbReference>
<gene>
    <name evidence="1" type="ORF">EJD98_25395</name>
</gene>
<evidence type="ECO:0000313" key="2">
    <source>
        <dbReference type="Proteomes" id="UP000297792"/>
    </source>
</evidence>
<dbReference type="EMBL" id="RWKA01000018">
    <property type="protein sequence ID" value="TGB37888.1"/>
    <property type="molecule type" value="Genomic_DNA"/>
</dbReference>